<dbReference type="RefSeq" id="WP_065277132.1">
    <property type="nucleotide sequence ID" value="NZ_MAMO01000059.1"/>
</dbReference>
<dbReference type="EMBL" id="KX489639">
    <property type="protein sequence ID" value="AOO92003.1"/>
    <property type="molecule type" value="Genomic_DNA"/>
</dbReference>
<accession>A0A1B8R8V2</accession>
<sequence>MPKPKNAPTGGQINVAGILYQMLVSLADGLETTVSEYSRDESPSPIILRVEPFDGGDVQIDGPQRVVIQVKTRAQHLRWTTGAIVTKILPDLYQAVGSRQNDRYQIATDNDAGCEEFTRFLRWYRSRKDPAAGPEDKFRLGQGGKRVTAEELLQWIAHTLDPNRTNDVRIGNLLGSLEIVKRSGFDVGRAINHHLTQLVEKPEDVRHKRKQLVGELMELGSVGNKISTSQLLDRAGLDPRRLIVASLIPKILKNQLLSRFKAIGYVSHDDVRRPLDPPTRPITVLTGESGLCKTWQLCALAKAMMDAGKLVILLRATMDLAALRASIAAAIWNPIYSNVAPLSSVAERLRSRFKDSRDVWLTVFLDDLNDPQLAQRLVEDDWASLGIDIITSCQPPTADWLRRCNAAPDMIEVPGFNIDQLIRYLAAHGVQYAEVADDVLDLLFKPVLARLFCLLPHGGPLRAETEYELLNSFWVNATTERASQVRHPFDLDRLQLLVGDMLSAPAAYPWPPSTFVRTLSDDTVFRLMDCGIVELDGDRRLSMTHDRLLNWAMAAHLVGQAVETDMSSTDLVSRIQQVEDLSTVTGVNIGRRLNYVLMDLLWLMLGPGRRPPARIADFLLANMRTPSFDPHDQDFFRRMLPTLGARAVPLLNALAKEGLSGNREMFWPAWIADAFRKVADIAWNEVRASAVELFRSDEGDQIDIALRVIAKVGAEGLIDQLFALTMKRKITVDGAPADNRLEAIRSKQLAFDALARSVERAPAWLDDKIAQVAQSDEAEQLLWVLTGLDRRAALPIWQARREHLFQVIPVGARVLPKAIRTFAELDDLHLLELPSPESAEHLHGAVTFDAIARLDPDRALEILRSEQCNDVVLDLRGTDGWWMPGLFHRTGAKVASALRERARHNGNLASMQQLALLYSGAPEFIDPETVDIILDTADATLSKESVSKDEQLRELHWLLSLLSSLQTSETIDRLVARRGTHFERALTDLAIGREPSSSRIVDHEGEMIARILAIIAGEGYDQLVLAQIDSPGRTTAEYGLGHALWTPSEAVGTRLEQLVATVDEEGDGRPYHLMQALAAHGRDAGLARLIQDNTPIYNNAVSIWQARSGNAAALIEQVNAKMASADIEERAKAVDMSHFLEADISIALTMPLIASATPGDMVASRLLMLHFHRERYEPALLPKIVPFLSSSSATGSMAAFHLASHGDAHGRAAAIGWLGEHGLEETQYRSVETALGLLEYDDSRDGAISFLRRLRDSETLYWRHNTDILDALATHGDEKAAKQLEDLAFASKSKDMNAVASAVRIVSRMNSEGAFQAARRLFVKSSQLETAKIVMDTDPVRGVAELLKAYVGANLPKRLAIARTLRWGAPSETLFSVLSALATSASAIDRKMAAEIGGWLSHAQDIQWLSELTADPVQSVEIAALEAVRLRGKASAARELMAAIPSLAKPRQWAYMRTVIDMVDPHLITHVDDPLCLRSLLDTLPKEFSIEAQQLIDRRRKDVARKEAATARKEE</sequence>
<proteinExistence type="predicted"/>
<protein>
    <submittedName>
        <fullName evidence="1">Uncharacterized protein</fullName>
    </submittedName>
</protein>
<organism evidence="1">
    <name type="scientific">Rhizobium leguminosarum bv. trifolii</name>
    <dbReference type="NCBI Taxonomy" id="386"/>
    <lineage>
        <taxon>Bacteria</taxon>
        <taxon>Pseudomonadati</taxon>
        <taxon>Pseudomonadota</taxon>
        <taxon>Alphaproteobacteria</taxon>
        <taxon>Hyphomicrobiales</taxon>
        <taxon>Rhizobiaceae</taxon>
        <taxon>Rhizobium/Agrobacterium group</taxon>
        <taxon>Rhizobium</taxon>
    </lineage>
</organism>
<reference evidence="1" key="2">
    <citation type="journal article" date="2016" name="Front. Microbiol.">
        <title>The Regulatory Protein RosR Affects Rhizobium leguminosarum bv. trifolii Protein Profiles, Cell Surface Properties, and Symbiosis with Clover.</title>
        <authorList>
            <person name="Rachwal K."/>
            <person name="Boguszewska A."/>
            <person name="Kopcinska J."/>
            <person name="Karas M."/>
            <person name="Tchorzewski M."/>
            <person name="Janczarek M."/>
        </authorList>
    </citation>
    <scope>NUCLEOTIDE SEQUENCE</scope>
    <source>
        <strain evidence="1">Rt24.2</strain>
    </source>
</reference>
<evidence type="ECO:0000313" key="1">
    <source>
        <dbReference type="EMBL" id="AOO92003.1"/>
    </source>
</evidence>
<reference evidence="1" key="1">
    <citation type="journal article" date="2015" name="BMC Genomics">
        <title>Transcriptome profiling of a Rhizobium leguminosarum bv. trifolii rosR mutant reveals the role of the transcriptional regulator RosR in motility, synthesis of cell-surface components, and other cellular processes.</title>
        <authorList>
            <person name="Rachwal K."/>
            <person name="Matczynska E."/>
            <person name="Janczarek M."/>
        </authorList>
    </citation>
    <scope>NUCLEOTIDE SEQUENCE</scope>
    <source>
        <strain evidence="1">Rt24.2</strain>
    </source>
</reference>
<name>A0A1B8R8V2_RHILT</name>